<accession>A0A3E2HHH7</accession>
<keyword evidence="4" id="KW-0539">Nucleus</keyword>
<dbReference type="InterPro" id="IPR051127">
    <property type="entry name" value="Fungal_SecMet_Regulators"/>
</dbReference>
<keyword evidence="1" id="KW-0805">Transcription regulation</keyword>
<dbReference type="Pfam" id="PF04082">
    <property type="entry name" value="Fungal_trans"/>
    <property type="match status" value="1"/>
</dbReference>
<proteinExistence type="predicted"/>
<dbReference type="SMART" id="SM00906">
    <property type="entry name" value="Fungal_trans"/>
    <property type="match status" value="1"/>
</dbReference>
<name>A0A3E2HHH7_SCYLI</name>
<organism evidence="7 8">
    <name type="scientific">Scytalidium lignicola</name>
    <name type="common">Hyphomycete</name>
    <dbReference type="NCBI Taxonomy" id="5539"/>
    <lineage>
        <taxon>Eukaryota</taxon>
        <taxon>Fungi</taxon>
        <taxon>Dikarya</taxon>
        <taxon>Ascomycota</taxon>
        <taxon>Pezizomycotina</taxon>
        <taxon>Leotiomycetes</taxon>
        <taxon>Leotiomycetes incertae sedis</taxon>
        <taxon>Scytalidium</taxon>
    </lineage>
</organism>
<dbReference type="STRING" id="5539.A0A3E2HHH7"/>
<keyword evidence="2" id="KW-0238">DNA-binding</keyword>
<keyword evidence="8" id="KW-1185">Reference proteome</keyword>
<feature type="non-terminal residue" evidence="7">
    <location>
        <position position="1"/>
    </location>
</feature>
<dbReference type="GO" id="GO:0000981">
    <property type="term" value="F:DNA-binding transcription factor activity, RNA polymerase II-specific"/>
    <property type="evidence" value="ECO:0007669"/>
    <property type="project" value="TreeGrafter"/>
</dbReference>
<evidence type="ECO:0000313" key="7">
    <source>
        <dbReference type="EMBL" id="RFU32876.1"/>
    </source>
</evidence>
<protein>
    <recommendedName>
        <fullName evidence="6">Xylanolytic transcriptional activator regulatory domain-containing protein</fullName>
    </recommendedName>
</protein>
<evidence type="ECO:0000256" key="3">
    <source>
        <dbReference type="ARBA" id="ARBA00023163"/>
    </source>
</evidence>
<dbReference type="Proteomes" id="UP000258309">
    <property type="component" value="Unassembled WGS sequence"/>
</dbReference>
<feature type="region of interest" description="Disordered" evidence="5">
    <location>
        <begin position="78"/>
        <end position="103"/>
    </location>
</feature>
<dbReference type="OrthoDB" id="310895at2759"/>
<comment type="caution">
    <text evidence="7">The sequence shown here is derived from an EMBL/GenBank/DDBJ whole genome shotgun (WGS) entry which is preliminary data.</text>
</comment>
<sequence length="656" mass="73447">MIRTNSQIPGPCKYCAHIGVECSGTDRQKKRPYYHVTEEEYQCCIRILRHLLPGQDLSLESLKRIAEELERGVGYEQSPVIDTPNVGVNSNERNEHEPQSEEISNLNRQLGCMMEDSLGEYRYIGPYSDIAFNDAVCSIKGSISLEKQDTRIILPPRKAAYPPEKPKRIRPPDGSAILGNPYLPPRDSCTYYVKRFFDDINSTYWLYPIKQFQTRLDRTYADGGATSSSAWLCSLYGIFALGAASIHGQYGGLFDGSISQVAPVFSDTKSFQDYLSLAKGLVPSAQDEAGVDSIRAFAILGIILGNFGFRIGSYIYIGSSVRIAFTLGLQYDKGPSSQSLAERQQNRRIWWTLYVLDQEISSLCGSPFMIDGRILRIQTPSPLEQVFDPGPATPLGFVSASMLISRLKRDIIQATYPERSADSRTISFSKTASLLSSVQKWQASLPSHLKWDVPIPPEHRRAVGILHLHYWDATILLTRTFLLYLVLRGPKLNQTKKEWFEKLSDICIDAAKNALVVLKSMSAESSLSSLVTFDTCFILKITMVFVLALGKTGSLEYQIDMEDCFSILRGMEPVGFCGLVVQELPVRLAEIGLAINHNNPQNEDSLQTFSFMDFVGNLTDVYSDLGHSFMADMDMFMDMDMSQIPSLDEFEPGMGF</sequence>
<dbReference type="GO" id="GO:0005634">
    <property type="term" value="C:nucleus"/>
    <property type="evidence" value="ECO:0007669"/>
    <property type="project" value="TreeGrafter"/>
</dbReference>
<feature type="domain" description="Xylanolytic transcriptional activator regulatory" evidence="6">
    <location>
        <begin position="313"/>
        <end position="388"/>
    </location>
</feature>
<dbReference type="GO" id="GO:0000978">
    <property type="term" value="F:RNA polymerase II cis-regulatory region sequence-specific DNA binding"/>
    <property type="evidence" value="ECO:0007669"/>
    <property type="project" value="TreeGrafter"/>
</dbReference>
<dbReference type="PANTHER" id="PTHR47424:SF3">
    <property type="entry name" value="REGULATORY PROTEIN GAL4"/>
    <property type="match status" value="1"/>
</dbReference>
<evidence type="ECO:0000256" key="4">
    <source>
        <dbReference type="ARBA" id="ARBA00023242"/>
    </source>
</evidence>
<gene>
    <name evidence="7" type="ORF">B7463_g3476</name>
</gene>
<dbReference type="EMBL" id="NCSJ02000046">
    <property type="protein sequence ID" value="RFU32876.1"/>
    <property type="molecule type" value="Genomic_DNA"/>
</dbReference>
<dbReference type="AlphaFoldDB" id="A0A3E2HHH7"/>
<keyword evidence="3" id="KW-0804">Transcription</keyword>
<dbReference type="GO" id="GO:0008270">
    <property type="term" value="F:zinc ion binding"/>
    <property type="evidence" value="ECO:0007669"/>
    <property type="project" value="InterPro"/>
</dbReference>
<evidence type="ECO:0000256" key="5">
    <source>
        <dbReference type="SAM" id="MobiDB-lite"/>
    </source>
</evidence>
<dbReference type="InterPro" id="IPR007219">
    <property type="entry name" value="XnlR_reg_dom"/>
</dbReference>
<dbReference type="GO" id="GO:0000435">
    <property type="term" value="P:positive regulation of transcription from RNA polymerase II promoter by galactose"/>
    <property type="evidence" value="ECO:0007669"/>
    <property type="project" value="TreeGrafter"/>
</dbReference>
<evidence type="ECO:0000313" key="8">
    <source>
        <dbReference type="Proteomes" id="UP000258309"/>
    </source>
</evidence>
<reference evidence="7 8" key="1">
    <citation type="submission" date="2018-05" db="EMBL/GenBank/DDBJ databases">
        <title>Draft genome sequence of Scytalidium lignicola DSM 105466, a ubiquitous saprotrophic fungus.</title>
        <authorList>
            <person name="Buettner E."/>
            <person name="Gebauer A.M."/>
            <person name="Hofrichter M."/>
            <person name="Liers C."/>
            <person name="Kellner H."/>
        </authorList>
    </citation>
    <scope>NUCLEOTIDE SEQUENCE [LARGE SCALE GENOMIC DNA]</scope>
    <source>
        <strain evidence="7 8">DSM 105466</strain>
    </source>
</reference>
<dbReference type="GO" id="GO:0006351">
    <property type="term" value="P:DNA-templated transcription"/>
    <property type="evidence" value="ECO:0007669"/>
    <property type="project" value="InterPro"/>
</dbReference>
<feature type="non-terminal residue" evidence="7">
    <location>
        <position position="656"/>
    </location>
</feature>
<dbReference type="PANTHER" id="PTHR47424">
    <property type="entry name" value="REGULATORY PROTEIN GAL4"/>
    <property type="match status" value="1"/>
</dbReference>
<evidence type="ECO:0000259" key="6">
    <source>
        <dbReference type="SMART" id="SM00906"/>
    </source>
</evidence>
<evidence type="ECO:0000256" key="2">
    <source>
        <dbReference type="ARBA" id="ARBA00023125"/>
    </source>
</evidence>
<evidence type="ECO:0000256" key="1">
    <source>
        <dbReference type="ARBA" id="ARBA00023015"/>
    </source>
</evidence>
<dbReference type="CDD" id="cd12148">
    <property type="entry name" value="fungal_TF_MHR"/>
    <property type="match status" value="1"/>
</dbReference>